<dbReference type="RefSeq" id="WP_108984639.1">
    <property type="nucleotide sequence ID" value="NZ_BFBR01000003.1"/>
</dbReference>
<dbReference type="AlphaFoldDB" id="A0A2P2E9D6"/>
<reference evidence="1 2" key="1">
    <citation type="journal article" date="2018" name="Genome Announc.">
        <title>Draft Genome Sequence of "Candidatus Phycosocius bacilliformis," an Alphaproteobacterial Ectosymbiont of the Hydrocarbon-Producing Green Alga Botryococcus braunii.</title>
        <authorList>
            <person name="Tanabe Y."/>
            <person name="Yamaguchi H."/>
            <person name="Watanabe M.M."/>
        </authorList>
    </citation>
    <scope>NUCLEOTIDE SEQUENCE [LARGE SCALE GENOMIC DNA]</scope>
    <source>
        <strain evidence="1 2">BOTRYCO-2</strain>
    </source>
</reference>
<gene>
    <name evidence="1" type="ORF">PbB2_01327</name>
</gene>
<organism evidence="1 2">
    <name type="scientific">Candidatus Phycosocius bacilliformis</name>
    <dbReference type="NCBI Taxonomy" id="1445552"/>
    <lineage>
        <taxon>Bacteria</taxon>
        <taxon>Pseudomonadati</taxon>
        <taxon>Pseudomonadota</taxon>
        <taxon>Alphaproteobacteria</taxon>
        <taxon>Caulobacterales</taxon>
        <taxon>Caulobacterales incertae sedis</taxon>
        <taxon>Candidatus Phycosocius</taxon>
    </lineage>
</organism>
<dbReference type="InterPro" id="IPR007263">
    <property type="entry name" value="DCC1-like"/>
</dbReference>
<sequence length="125" mass="14254">MDPAKLPEITVWFDGDCPLCRAEISLYQKLDRTKGRIRFVDLTGDGTCPIDRAAMLARFHAQARGGELVSGARAFGLMWSQVTPFQPLGYLAQWPPLVPVLDWLYGLFLRVRPRLQNWAKAHEER</sequence>
<dbReference type="PANTHER" id="PTHR34290">
    <property type="entry name" value="SI:CH73-390P7.2"/>
    <property type="match status" value="1"/>
</dbReference>
<evidence type="ECO:0008006" key="3">
    <source>
        <dbReference type="Google" id="ProtNLM"/>
    </source>
</evidence>
<accession>A0A2P2E9D6</accession>
<dbReference type="Proteomes" id="UP000245086">
    <property type="component" value="Unassembled WGS sequence"/>
</dbReference>
<dbReference type="Pfam" id="PF04134">
    <property type="entry name" value="DCC1-like"/>
    <property type="match status" value="1"/>
</dbReference>
<dbReference type="GO" id="GO:0015035">
    <property type="term" value="F:protein-disulfide reductase activity"/>
    <property type="evidence" value="ECO:0007669"/>
    <property type="project" value="InterPro"/>
</dbReference>
<dbReference type="InterPro" id="IPR044691">
    <property type="entry name" value="DCC1_Trx"/>
</dbReference>
<dbReference type="PANTHER" id="PTHR34290:SF2">
    <property type="entry name" value="OS04G0668800 PROTEIN"/>
    <property type="match status" value="1"/>
</dbReference>
<evidence type="ECO:0000313" key="2">
    <source>
        <dbReference type="Proteomes" id="UP000245086"/>
    </source>
</evidence>
<name>A0A2P2E9D6_9PROT</name>
<proteinExistence type="predicted"/>
<comment type="caution">
    <text evidence="1">The sequence shown here is derived from an EMBL/GenBank/DDBJ whole genome shotgun (WGS) entry which is preliminary data.</text>
</comment>
<dbReference type="OrthoDB" id="9801773at2"/>
<evidence type="ECO:0000313" key="1">
    <source>
        <dbReference type="EMBL" id="GBF57658.1"/>
    </source>
</evidence>
<keyword evidence="2" id="KW-1185">Reference proteome</keyword>
<dbReference type="EMBL" id="BFBR01000003">
    <property type="protein sequence ID" value="GBF57658.1"/>
    <property type="molecule type" value="Genomic_DNA"/>
</dbReference>
<protein>
    <recommendedName>
        <fullName evidence="3">Thiol-disulfide oxidoreductase DCC</fullName>
    </recommendedName>
</protein>